<evidence type="ECO:0000256" key="1">
    <source>
        <dbReference type="SAM" id="MobiDB-lite"/>
    </source>
</evidence>
<protein>
    <recommendedName>
        <fullName evidence="2">LRAT domain-containing protein</fullName>
    </recommendedName>
</protein>
<dbReference type="Proteomes" id="UP001283361">
    <property type="component" value="Unassembled WGS sequence"/>
</dbReference>
<keyword evidence="4" id="KW-1185">Reference proteome</keyword>
<dbReference type="AlphaFoldDB" id="A0AAE1DEI6"/>
<dbReference type="Gene3D" id="4.10.60.10">
    <property type="entry name" value="Zinc finger, CCHC-type"/>
    <property type="match status" value="1"/>
</dbReference>
<dbReference type="GO" id="GO:0003676">
    <property type="term" value="F:nucleic acid binding"/>
    <property type="evidence" value="ECO:0007669"/>
    <property type="project" value="InterPro"/>
</dbReference>
<organism evidence="3 4">
    <name type="scientific">Elysia crispata</name>
    <name type="common">lettuce slug</name>
    <dbReference type="NCBI Taxonomy" id="231223"/>
    <lineage>
        <taxon>Eukaryota</taxon>
        <taxon>Metazoa</taxon>
        <taxon>Spiralia</taxon>
        <taxon>Lophotrochozoa</taxon>
        <taxon>Mollusca</taxon>
        <taxon>Gastropoda</taxon>
        <taxon>Heterobranchia</taxon>
        <taxon>Euthyneura</taxon>
        <taxon>Panpulmonata</taxon>
        <taxon>Sacoglossa</taxon>
        <taxon>Placobranchoidea</taxon>
        <taxon>Plakobranchidae</taxon>
        <taxon>Elysia</taxon>
    </lineage>
</organism>
<dbReference type="Gene3D" id="3.90.1720.10">
    <property type="entry name" value="endopeptidase domain like (from Nostoc punctiforme)"/>
    <property type="match status" value="1"/>
</dbReference>
<dbReference type="InterPro" id="IPR021109">
    <property type="entry name" value="Peptidase_aspartic_dom_sf"/>
</dbReference>
<dbReference type="SUPFAM" id="SSF57756">
    <property type="entry name" value="Retrovirus zinc finger-like domains"/>
    <property type="match status" value="1"/>
</dbReference>
<comment type="caution">
    <text evidence="3">The sequence shown here is derived from an EMBL/GenBank/DDBJ whole genome shotgun (WGS) entry which is preliminary data.</text>
</comment>
<evidence type="ECO:0000259" key="2">
    <source>
        <dbReference type="PROSITE" id="PS51934"/>
    </source>
</evidence>
<dbReference type="InterPro" id="IPR036875">
    <property type="entry name" value="Znf_CCHC_sf"/>
</dbReference>
<dbReference type="PANTHER" id="PTHR37984">
    <property type="entry name" value="PROTEIN CBG26694"/>
    <property type="match status" value="1"/>
</dbReference>
<dbReference type="PANTHER" id="PTHR37984:SF13">
    <property type="entry name" value="RIBONUCLEASE H"/>
    <property type="match status" value="1"/>
</dbReference>
<gene>
    <name evidence="3" type="ORF">RRG08_056445</name>
</gene>
<sequence length="558" mass="63342">MKKGWKPSSLQTTFQTKKKVHVTISLLGRQAYSTLRDLCLPSSPSTKTFDEICALLRNHYQPKVTVVAESYKFYQTVQLETENVAEFASKVKRASAKCDFGTHLPRALRDQFVIGVKNQATKKKLLSEDKTFEDCQKIAIADETADREAKCIENENLLATPVNKIYTNKSESRKRQVLMPQHKQFNCYRCGSSQHGAHTCKYIKSICRYCHKPGHLESVCFKKQRDEKQKKIHLVDTQMQEDSNMFEVGDIQNITTHTMYHVHSTSTANDSHEHFKVTVGIQDTPITMEIDTGSSVTLITKADFLKTLHTCDTLKTPSVILKGYGGNKIKCIGEKEMKIQIGEQEDVCITKAKLVCVNFCASNQEARNLNSYEMMSSSSSLSSSLRSISSCTNRRLITEVELLDMPIGSLLEFQELPNFLFTHWGVYIGDGLIVHFTPVKKIKLSPSQAVDGIAKINFMREIWPGKKKNVPFEPKEIARRAKEQVGRPLIYKLYDFNCEHFANECRYGVKRSFQAEEAKGIKKLMEKYEKAASRFSCSPDENDEGEQETPAVPMQTMA</sequence>
<dbReference type="GO" id="GO:0008270">
    <property type="term" value="F:zinc ion binding"/>
    <property type="evidence" value="ECO:0007669"/>
    <property type="project" value="InterPro"/>
</dbReference>
<proteinExistence type="predicted"/>
<name>A0AAE1DEI6_9GAST</name>
<dbReference type="SUPFAM" id="SSF50630">
    <property type="entry name" value="Acid proteases"/>
    <property type="match status" value="1"/>
</dbReference>
<evidence type="ECO:0000313" key="4">
    <source>
        <dbReference type="Proteomes" id="UP001283361"/>
    </source>
</evidence>
<feature type="domain" description="LRAT" evidence="2">
    <location>
        <begin position="413"/>
        <end position="514"/>
    </location>
</feature>
<dbReference type="Gene3D" id="2.40.70.10">
    <property type="entry name" value="Acid Proteases"/>
    <property type="match status" value="1"/>
</dbReference>
<feature type="region of interest" description="Disordered" evidence="1">
    <location>
        <begin position="534"/>
        <end position="558"/>
    </location>
</feature>
<accession>A0AAE1DEI6</accession>
<dbReference type="PROSITE" id="PS51934">
    <property type="entry name" value="LRAT"/>
    <property type="match status" value="1"/>
</dbReference>
<dbReference type="InterPro" id="IPR050951">
    <property type="entry name" value="Retrovirus_Pol_polyprotein"/>
</dbReference>
<reference evidence="3" key="1">
    <citation type="journal article" date="2023" name="G3 (Bethesda)">
        <title>A reference genome for the long-term kleptoplast-retaining sea slug Elysia crispata morphotype clarki.</title>
        <authorList>
            <person name="Eastman K.E."/>
            <person name="Pendleton A.L."/>
            <person name="Shaikh M.A."/>
            <person name="Suttiyut T."/>
            <person name="Ogas R."/>
            <person name="Tomko P."/>
            <person name="Gavelis G."/>
            <person name="Widhalm J.R."/>
            <person name="Wisecaver J.H."/>
        </authorList>
    </citation>
    <scope>NUCLEOTIDE SEQUENCE</scope>
    <source>
        <strain evidence="3">ECLA1</strain>
    </source>
</reference>
<dbReference type="EMBL" id="JAWDGP010004214">
    <property type="protein sequence ID" value="KAK3766513.1"/>
    <property type="molecule type" value="Genomic_DNA"/>
</dbReference>
<evidence type="ECO:0000313" key="3">
    <source>
        <dbReference type="EMBL" id="KAK3766513.1"/>
    </source>
</evidence>
<dbReference type="Pfam" id="PF04970">
    <property type="entry name" value="LRAT"/>
    <property type="match status" value="1"/>
</dbReference>
<dbReference type="InterPro" id="IPR007053">
    <property type="entry name" value="LRAT_dom"/>
</dbReference>